<evidence type="ECO:0000256" key="2">
    <source>
        <dbReference type="ARBA" id="ARBA00007613"/>
    </source>
</evidence>
<proteinExistence type="inferred from homology"/>
<dbReference type="NCBIfam" id="TIGR01844">
    <property type="entry name" value="type_I_sec_TolC"/>
    <property type="match status" value="1"/>
</dbReference>
<name>A0A1N7M857_9GAMM</name>
<dbReference type="InterPro" id="IPR003423">
    <property type="entry name" value="OMP_efflux"/>
</dbReference>
<dbReference type="GO" id="GO:0015562">
    <property type="term" value="F:efflux transmembrane transporter activity"/>
    <property type="evidence" value="ECO:0007669"/>
    <property type="project" value="InterPro"/>
</dbReference>
<dbReference type="PANTHER" id="PTHR30026:SF20">
    <property type="entry name" value="OUTER MEMBRANE PROTEIN TOLC"/>
    <property type="match status" value="1"/>
</dbReference>
<evidence type="ECO:0000256" key="4">
    <source>
        <dbReference type="ARBA" id="ARBA00022452"/>
    </source>
</evidence>
<dbReference type="EMBL" id="FTOE01000005">
    <property type="protein sequence ID" value="SIS82267.1"/>
    <property type="molecule type" value="Genomic_DNA"/>
</dbReference>
<keyword evidence="5" id="KW-0812">Transmembrane</keyword>
<accession>A0A1N7M857</accession>
<keyword evidence="7" id="KW-0998">Cell outer membrane</keyword>
<dbReference type="RefSeq" id="WP_054340284.1">
    <property type="nucleotide sequence ID" value="NZ_FTOE01000005.1"/>
</dbReference>
<evidence type="ECO:0000256" key="6">
    <source>
        <dbReference type="ARBA" id="ARBA00023136"/>
    </source>
</evidence>
<keyword evidence="3" id="KW-0813">Transport</keyword>
<gene>
    <name evidence="9" type="ORF">SAMN05421760_105255</name>
</gene>
<dbReference type="SUPFAM" id="SSF56954">
    <property type="entry name" value="Outer membrane efflux proteins (OEP)"/>
    <property type="match status" value="1"/>
</dbReference>
<protein>
    <submittedName>
        <fullName evidence="9">Outer membrane protein</fullName>
    </submittedName>
</protein>
<dbReference type="OrthoDB" id="9813458at2"/>
<dbReference type="PANTHER" id="PTHR30026">
    <property type="entry name" value="OUTER MEMBRANE PROTEIN TOLC"/>
    <property type="match status" value="1"/>
</dbReference>
<feature type="chain" id="PRO_5009943445" evidence="8">
    <location>
        <begin position="26"/>
        <end position="433"/>
    </location>
</feature>
<evidence type="ECO:0000256" key="5">
    <source>
        <dbReference type="ARBA" id="ARBA00022692"/>
    </source>
</evidence>
<dbReference type="GO" id="GO:1990281">
    <property type="term" value="C:efflux pump complex"/>
    <property type="evidence" value="ECO:0007669"/>
    <property type="project" value="TreeGrafter"/>
</dbReference>
<reference evidence="10" key="1">
    <citation type="submission" date="2017-01" db="EMBL/GenBank/DDBJ databases">
        <authorList>
            <person name="Varghese N."/>
            <person name="Submissions S."/>
        </authorList>
    </citation>
    <scope>NUCLEOTIDE SEQUENCE [LARGE SCALE GENOMIC DNA]</scope>
    <source>
        <strain evidence="10">DSM 22306</strain>
    </source>
</reference>
<evidence type="ECO:0000256" key="1">
    <source>
        <dbReference type="ARBA" id="ARBA00004442"/>
    </source>
</evidence>
<evidence type="ECO:0000256" key="7">
    <source>
        <dbReference type="ARBA" id="ARBA00023237"/>
    </source>
</evidence>
<keyword evidence="6" id="KW-0472">Membrane</keyword>
<organism evidence="9 10">
    <name type="scientific">Neptunomonas antarctica</name>
    <dbReference type="NCBI Taxonomy" id="619304"/>
    <lineage>
        <taxon>Bacteria</taxon>
        <taxon>Pseudomonadati</taxon>
        <taxon>Pseudomonadota</taxon>
        <taxon>Gammaproteobacteria</taxon>
        <taxon>Oceanospirillales</taxon>
        <taxon>Oceanospirillaceae</taxon>
        <taxon>Neptunomonas</taxon>
    </lineage>
</organism>
<keyword evidence="10" id="KW-1185">Reference proteome</keyword>
<dbReference type="Pfam" id="PF02321">
    <property type="entry name" value="OEP"/>
    <property type="match status" value="2"/>
</dbReference>
<evidence type="ECO:0000313" key="9">
    <source>
        <dbReference type="EMBL" id="SIS82267.1"/>
    </source>
</evidence>
<keyword evidence="8" id="KW-0732">Signal</keyword>
<dbReference type="InterPro" id="IPR051906">
    <property type="entry name" value="TolC-like"/>
</dbReference>
<dbReference type="GO" id="GO:0009279">
    <property type="term" value="C:cell outer membrane"/>
    <property type="evidence" value="ECO:0007669"/>
    <property type="project" value="UniProtKB-SubCell"/>
</dbReference>
<dbReference type="GO" id="GO:0015288">
    <property type="term" value="F:porin activity"/>
    <property type="evidence" value="ECO:0007669"/>
    <property type="project" value="TreeGrafter"/>
</dbReference>
<sequence length="433" mass="47466">MKFISSTIRSIIVASLCSTAFSATAGSLEDVYQKARLNDPQLKIAEAIYRVNKEALPQARAGLLPSINASANTTYTDSDAASFNNHGYSVSLVQPVFSAAKWFTYQQGKTLDDQAIFRLDQAQQNLILRSVETYLNVLRGKSNLETAESQERAIKRRLDQVNAQFEVGLIAITDVQESQASYDNARVSLIEAEGALDNSYEALERLTGETITNIELLSETYPIQELQPSNPEAWLKKALAGNISLQLTKTDIEVVQKNAQIATSGHYPTVDLNATYDRDKGTSSSNTWNDSNIVGLTFSLPLFQGGATSSKAREAYAQLDATLQTHEDTTRSVTQSTRSLLRNIRTNVQSVAARLQSIVSSQAALDATSEGFNVGTRNVVDVLAAEQALYAAKRDYASARFDYVLNLFTFKQQIGTLSPEDLSSLDQWLVSEG</sequence>
<feature type="signal peptide" evidence="8">
    <location>
        <begin position="1"/>
        <end position="25"/>
    </location>
</feature>
<comment type="subcellular location">
    <subcellularLocation>
        <location evidence="1">Cell outer membrane</location>
    </subcellularLocation>
</comment>
<dbReference type="AlphaFoldDB" id="A0A1N7M857"/>
<evidence type="ECO:0000313" key="10">
    <source>
        <dbReference type="Proteomes" id="UP000185999"/>
    </source>
</evidence>
<keyword evidence="4" id="KW-1134">Transmembrane beta strand</keyword>
<comment type="similarity">
    <text evidence="2">Belongs to the outer membrane factor (OMF) (TC 1.B.17) family.</text>
</comment>
<evidence type="ECO:0000256" key="3">
    <source>
        <dbReference type="ARBA" id="ARBA00022448"/>
    </source>
</evidence>
<dbReference type="Gene3D" id="1.20.1600.10">
    <property type="entry name" value="Outer membrane efflux proteins (OEP)"/>
    <property type="match status" value="1"/>
</dbReference>
<evidence type="ECO:0000256" key="8">
    <source>
        <dbReference type="SAM" id="SignalP"/>
    </source>
</evidence>
<dbReference type="STRING" id="619304.SAMN05421760_105255"/>
<dbReference type="Proteomes" id="UP000185999">
    <property type="component" value="Unassembled WGS sequence"/>
</dbReference>
<dbReference type="InterPro" id="IPR010130">
    <property type="entry name" value="T1SS_OMP_TolC"/>
</dbReference>